<dbReference type="Gene3D" id="3.90.1510.10">
    <property type="entry name" value="Glycerate kinase, domain 2"/>
    <property type="match status" value="1"/>
</dbReference>
<dbReference type="InterPro" id="IPR018197">
    <property type="entry name" value="Glycerate_kinase_RE-like"/>
</dbReference>
<sequence>MKILMMPDSFKGSLSAKKAATILGESFQQVFPSATIELLPVGDGGEGTLDALSQTISMEERWETVSGWNGEPFSMRYMHFQDQAFFEMADLVGLPMFSEEQRRPLDILTIGLGELIIRLQEKGMKKIYIGVGGSATIDGGIGLAAGLGYRFYDKEGNLLQPNGRSLSKIVRIDDTDVQELTAEIYAVTDVTNVLCGASGASFIFGPQKGLKIEEISKTDEALKQVYRLINQTLIDTPGSGAGGGLAAGIAGFAKGKIIHGIDFVLDVLDFDQRAQDADFIIVGEGRMDQQSMAGKAPVGIAKRAPAKTTVLAISGSVDQEFSDYEAYGISACFSIIGQPESLSEALDNAEVNLRRTSLSIAKLIKKVRSNCID</sequence>
<evidence type="ECO:0000256" key="2">
    <source>
        <dbReference type="ARBA" id="ARBA00022679"/>
    </source>
</evidence>
<evidence type="ECO:0000256" key="4">
    <source>
        <dbReference type="PIRNR" id="PIRNR006078"/>
    </source>
</evidence>
<dbReference type="AlphaFoldDB" id="A0A437UR91"/>
<dbReference type="PANTHER" id="PTHR21599">
    <property type="entry name" value="GLYCERATE KINASE"/>
    <property type="match status" value="1"/>
</dbReference>
<keyword evidence="3 4" id="KW-0418">Kinase</keyword>
<dbReference type="EC" id="2.7.1.-" evidence="5"/>
<evidence type="ECO:0000313" key="5">
    <source>
        <dbReference type="EMBL" id="RVU96138.1"/>
    </source>
</evidence>
<dbReference type="RefSeq" id="WP_127979528.1">
    <property type="nucleotide sequence ID" value="NZ_JAQLBW010000002.1"/>
</dbReference>
<reference evidence="5 6" key="1">
    <citation type="submission" date="2018-12" db="EMBL/GenBank/DDBJ databases">
        <title>A novel vanA-carrying plasmid in a clinical isolate of Enterococcus avium.</title>
        <authorList>
            <person name="Bernasconi O.J."/>
            <person name="Luzzaro F."/>
            <person name="Endimiani A."/>
        </authorList>
    </citation>
    <scope>NUCLEOTIDE SEQUENCE [LARGE SCALE GENOMIC DNA]</scope>
    <source>
        <strain evidence="5 6">LC0559/18</strain>
    </source>
</reference>
<name>A0A437UR91_ENTAV</name>
<evidence type="ECO:0000256" key="3">
    <source>
        <dbReference type="ARBA" id="ARBA00022777"/>
    </source>
</evidence>
<dbReference type="GO" id="GO:0008887">
    <property type="term" value="F:glycerate kinase activity"/>
    <property type="evidence" value="ECO:0007669"/>
    <property type="project" value="UniProtKB-UniRule"/>
</dbReference>
<comment type="caution">
    <text evidence="5">The sequence shown here is derived from an EMBL/GenBank/DDBJ whole genome shotgun (WGS) entry which is preliminary data.</text>
</comment>
<dbReference type="InterPro" id="IPR036129">
    <property type="entry name" value="Glycerate_kinase_sf"/>
</dbReference>
<protein>
    <submittedName>
        <fullName evidence="5">Glycerate kinase</fullName>
        <ecNumber evidence="5">2.7.1.-</ecNumber>
    </submittedName>
</protein>
<dbReference type="EMBL" id="RYZS01000001">
    <property type="protein sequence ID" value="RVU96138.1"/>
    <property type="molecule type" value="Genomic_DNA"/>
</dbReference>
<dbReference type="InterPro" id="IPR018193">
    <property type="entry name" value="Glyc_kinase_flavodox-like_fold"/>
</dbReference>
<dbReference type="Gene3D" id="3.40.50.10350">
    <property type="entry name" value="Glycerate kinase, domain 1"/>
    <property type="match status" value="1"/>
</dbReference>
<evidence type="ECO:0000256" key="1">
    <source>
        <dbReference type="ARBA" id="ARBA00006284"/>
    </source>
</evidence>
<gene>
    <name evidence="5" type="ORF">EK398_15510</name>
</gene>
<dbReference type="PANTHER" id="PTHR21599:SF0">
    <property type="entry name" value="GLYCERATE KINASE"/>
    <property type="match status" value="1"/>
</dbReference>
<organism evidence="5 6">
    <name type="scientific">Enterococcus avium</name>
    <name type="common">Streptococcus avium</name>
    <dbReference type="NCBI Taxonomy" id="33945"/>
    <lineage>
        <taxon>Bacteria</taxon>
        <taxon>Bacillati</taxon>
        <taxon>Bacillota</taxon>
        <taxon>Bacilli</taxon>
        <taxon>Lactobacillales</taxon>
        <taxon>Enterococcaceae</taxon>
        <taxon>Enterococcus</taxon>
    </lineage>
</organism>
<proteinExistence type="inferred from homology"/>
<evidence type="ECO:0000313" key="6">
    <source>
        <dbReference type="Proteomes" id="UP000288388"/>
    </source>
</evidence>
<comment type="similarity">
    <text evidence="1 4">Belongs to the glycerate kinase type-1 family.</text>
</comment>
<dbReference type="GO" id="GO:0031388">
    <property type="term" value="P:organic acid phosphorylation"/>
    <property type="evidence" value="ECO:0007669"/>
    <property type="project" value="UniProtKB-UniRule"/>
</dbReference>
<dbReference type="Proteomes" id="UP000288388">
    <property type="component" value="Unassembled WGS sequence"/>
</dbReference>
<dbReference type="Pfam" id="PF02595">
    <property type="entry name" value="Gly_kinase"/>
    <property type="match status" value="1"/>
</dbReference>
<dbReference type="NCBIfam" id="TIGR00045">
    <property type="entry name" value="glycerate kinase"/>
    <property type="match status" value="1"/>
</dbReference>
<dbReference type="SUPFAM" id="SSF110738">
    <property type="entry name" value="Glycerate kinase I"/>
    <property type="match status" value="1"/>
</dbReference>
<dbReference type="InterPro" id="IPR004381">
    <property type="entry name" value="Glycerate_kinase"/>
</dbReference>
<dbReference type="PIRSF" id="PIRSF006078">
    <property type="entry name" value="GlxK"/>
    <property type="match status" value="1"/>
</dbReference>
<accession>A0A437UR91</accession>
<keyword evidence="2 4" id="KW-0808">Transferase</keyword>